<evidence type="ECO:0000256" key="2">
    <source>
        <dbReference type="ARBA" id="ARBA00005417"/>
    </source>
</evidence>
<dbReference type="FunFam" id="3.40.50.300:FF:000016">
    <property type="entry name" value="Oligopeptide ABC transporter ATP-binding component"/>
    <property type="match status" value="1"/>
</dbReference>
<dbReference type="GO" id="GO:0016887">
    <property type="term" value="F:ATP hydrolysis activity"/>
    <property type="evidence" value="ECO:0007669"/>
    <property type="project" value="InterPro"/>
</dbReference>
<sequence length="579" mass="63443">MALNPINTLLSIRDLTLDFRTDEGLVRALDGVSLDIHAGEVMGLVGESGSGKSATAKAIMRLHPGNALIQKPSEIQLYDGQQRIDVLGLNGKNLRTVRGGQVSMIFQEPMASFAPAITLGEQIIETIQIHLKHDRNTARKIGIELFERVGIPMPEKRFDQYVFELSGGMRQRAMIAMALSTNPKLLIADEPTTALDVTIQAQVLDLMLELREQMGMAILFITHDLGVISKIADNVTVMRQGNVVEAGTADDVLYSPQHPYTIKLLDALPHLEALPEPPQHQPEPILRISDLSITYPMSGQGRKGDHFNAVKNVSLDLPKGQIIGLVGESGSGKTSLGKAILGAAPVTSGQVEYRTEQPFTLKAGKALKRRQIAAVAQMVFQDPYGSLNPRMTVRDIIAEPLEAMKLTSSKAETDQRVIEMAKRCHLDINHLRRFPHAFSGGQRQRISIARALVANPQFLVADESVAALDVSIQAEILDLLKELKEELGLTILFISHDLSVIANLCDHVCVMRHGELIEQGSVRKIFLNPEKQYTQELISAIPLLDKVKQAAAFEICSDAEALARPKRASSSHGNQTVIQ</sequence>
<evidence type="ECO:0000313" key="12">
    <source>
        <dbReference type="Proteomes" id="UP000324760"/>
    </source>
</evidence>
<dbReference type="InterPro" id="IPR017871">
    <property type="entry name" value="ABC_transporter-like_CS"/>
</dbReference>
<dbReference type="InterPro" id="IPR050388">
    <property type="entry name" value="ABC_Ni/Peptide_Import"/>
</dbReference>
<evidence type="ECO:0000256" key="3">
    <source>
        <dbReference type="ARBA" id="ARBA00022448"/>
    </source>
</evidence>
<organism evidence="11 12">
    <name type="scientific">Neptunomonas concharum</name>
    <dbReference type="NCBI Taxonomy" id="1031538"/>
    <lineage>
        <taxon>Bacteria</taxon>
        <taxon>Pseudomonadati</taxon>
        <taxon>Pseudomonadota</taxon>
        <taxon>Gammaproteobacteria</taxon>
        <taxon>Oceanospirillales</taxon>
        <taxon>Oceanospirillaceae</taxon>
        <taxon>Neptunomonas</taxon>
    </lineage>
</organism>
<dbReference type="SUPFAM" id="SSF52540">
    <property type="entry name" value="P-loop containing nucleoside triphosphate hydrolases"/>
    <property type="match status" value="2"/>
</dbReference>
<keyword evidence="3" id="KW-0813">Transport</keyword>
<keyword evidence="4" id="KW-1003">Cell membrane</keyword>
<dbReference type="PANTHER" id="PTHR43297">
    <property type="entry name" value="OLIGOPEPTIDE TRANSPORT ATP-BINDING PROTEIN APPD"/>
    <property type="match status" value="1"/>
</dbReference>
<dbReference type="InterPro" id="IPR003593">
    <property type="entry name" value="AAA+_ATPase"/>
</dbReference>
<dbReference type="GO" id="GO:0005886">
    <property type="term" value="C:plasma membrane"/>
    <property type="evidence" value="ECO:0007669"/>
    <property type="project" value="UniProtKB-SubCell"/>
</dbReference>
<dbReference type="InterPro" id="IPR027417">
    <property type="entry name" value="P-loop_NTPase"/>
</dbReference>
<keyword evidence="5" id="KW-0547">Nucleotide-binding</keyword>
<comment type="subcellular location">
    <subcellularLocation>
        <location evidence="1">Cell inner membrane</location>
        <topology evidence="1">Peripheral membrane protein</topology>
    </subcellularLocation>
</comment>
<evidence type="ECO:0000259" key="10">
    <source>
        <dbReference type="PROSITE" id="PS50893"/>
    </source>
</evidence>
<dbReference type="PROSITE" id="PS50893">
    <property type="entry name" value="ABC_TRANSPORTER_2"/>
    <property type="match status" value="2"/>
</dbReference>
<proteinExistence type="inferred from homology"/>
<dbReference type="GO" id="GO:0055085">
    <property type="term" value="P:transmembrane transport"/>
    <property type="evidence" value="ECO:0007669"/>
    <property type="project" value="UniProtKB-ARBA"/>
</dbReference>
<dbReference type="OrthoDB" id="9784450at2"/>
<reference evidence="11 12" key="1">
    <citation type="journal article" date="2019" name="Biochem. Eng. J.">
        <title>Metabolic engineering of the marine bacteria Neptunomonas concharum for the production of acetoin and meso-2,3-butanediol from acetate.</title>
        <authorList>
            <person name="Li W."/>
            <person name="Pu N."/>
            <person name="Liu C.-X."/>
            <person name="Yuan Q.-P."/>
            <person name="Li Z.-J."/>
        </authorList>
    </citation>
    <scope>NUCLEOTIDE SEQUENCE [LARGE SCALE GENOMIC DNA]</scope>
    <source>
        <strain evidence="11 12">JCM17730</strain>
    </source>
</reference>
<dbReference type="KEGG" id="ncu:F0U83_12675"/>
<evidence type="ECO:0000256" key="6">
    <source>
        <dbReference type="ARBA" id="ARBA00022840"/>
    </source>
</evidence>
<dbReference type="CDD" id="cd03257">
    <property type="entry name" value="ABC_NikE_OppD_transporters"/>
    <property type="match status" value="2"/>
</dbReference>
<comment type="catalytic activity">
    <reaction evidence="9">
        <text>a dipeptide(out) + ATP + H2O = a dipeptide(in) + ADP + phosphate + H(+)</text>
        <dbReference type="Rhea" id="RHEA:23120"/>
        <dbReference type="ChEBI" id="CHEBI:15377"/>
        <dbReference type="ChEBI" id="CHEBI:15378"/>
        <dbReference type="ChEBI" id="CHEBI:30616"/>
        <dbReference type="ChEBI" id="CHEBI:43474"/>
        <dbReference type="ChEBI" id="CHEBI:90799"/>
        <dbReference type="ChEBI" id="CHEBI:456216"/>
        <dbReference type="EC" id="7.4.2.9"/>
    </reaction>
</comment>
<dbReference type="PROSITE" id="PS00211">
    <property type="entry name" value="ABC_TRANSPORTER_1"/>
    <property type="match status" value="2"/>
</dbReference>
<dbReference type="PANTHER" id="PTHR43297:SF2">
    <property type="entry name" value="DIPEPTIDE TRANSPORT ATP-BINDING PROTEIN DPPD"/>
    <property type="match status" value="1"/>
</dbReference>
<evidence type="ECO:0000313" key="11">
    <source>
        <dbReference type="EMBL" id="QEQ98436.1"/>
    </source>
</evidence>
<evidence type="ECO:0000256" key="9">
    <source>
        <dbReference type="ARBA" id="ARBA00047356"/>
    </source>
</evidence>
<dbReference type="Proteomes" id="UP000324760">
    <property type="component" value="Chromosome"/>
</dbReference>
<keyword evidence="6 11" id="KW-0067">ATP-binding</keyword>
<name>A0A5P1RHG0_9GAMM</name>
<keyword evidence="7" id="KW-0472">Membrane</keyword>
<dbReference type="InterPro" id="IPR013563">
    <property type="entry name" value="Oligopep_ABC_C"/>
</dbReference>
<comment type="similarity">
    <text evidence="2">Belongs to the ABC transporter superfamily.</text>
</comment>
<evidence type="ECO:0000256" key="8">
    <source>
        <dbReference type="ARBA" id="ARBA00038852"/>
    </source>
</evidence>
<dbReference type="GO" id="GO:0015833">
    <property type="term" value="P:peptide transport"/>
    <property type="evidence" value="ECO:0007669"/>
    <property type="project" value="InterPro"/>
</dbReference>
<dbReference type="Gene3D" id="3.40.50.300">
    <property type="entry name" value="P-loop containing nucleotide triphosphate hydrolases"/>
    <property type="match status" value="2"/>
</dbReference>
<dbReference type="InterPro" id="IPR003439">
    <property type="entry name" value="ABC_transporter-like_ATP-bd"/>
</dbReference>
<dbReference type="GO" id="GO:0005524">
    <property type="term" value="F:ATP binding"/>
    <property type="evidence" value="ECO:0007669"/>
    <property type="project" value="UniProtKB-KW"/>
</dbReference>
<evidence type="ECO:0000256" key="4">
    <source>
        <dbReference type="ARBA" id="ARBA00022475"/>
    </source>
</evidence>
<keyword evidence="12" id="KW-1185">Reference proteome</keyword>
<dbReference type="AlphaFoldDB" id="A0A5P1RHG0"/>
<dbReference type="Pfam" id="PF00005">
    <property type="entry name" value="ABC_tran"/>
    <property type="match status" value="2"/>
</dbReference>
<dbReference type="Pfam" id="PF08352">
    <property type="entry name" value="oligo_HPY"/>
    <property type="match status" value="2"/>
</dbReference>
<dbReference type="NCBIfam" id="NF008453">
    <property type="entry name" value="PRK11308.1"/>
    <property type="match status" value="2"/>
</dbReference>
<gene>
    <name evidence="11" type="ORF">F0U83_12675</name>
</gene>
<feature type="domain" description="ABC transporter" evidence="10">
    <location>
        <begin position="286"/>
        <end position="538"/>
    </location>
</feature>
<evidence type="ECO:0000256" key="1">
    <source>
        <dbReference type="ARBA" id="ARBA00004417"/>
    </source>
</evidence>
<feature type="domain" description="ABC transporter" evidence="10">
    <location>
        <begin position="12"/>
        <end position="265"/>
    </location>
</feature>
<dbReference type="EMBL" id="CP043869">
    <property type="protein sequence ID" value="QEQ98436.1"/>
    <property type="molecule type" value="Genomic_DNA"/>
</dbReference>
<dbReference type="EC" id="7.4.2.9" evidence="8"/>
<evidence type="ECO:0000256" key="7">
    <source>
        <dbReference type="ARBA" id="ARBA00023136"/>
    </source>
</evidence>
<dbReference type="SMART" id="SM00382">
    <property type="entry name" value="AAA"/>
    <property type="match status" value="2"/>
</dbReference>
<accession>A0A5P1RHG0</accession>
<evidence type="ECO:0000256" key="5">
    <source>
        <dbReference type="ARBA" id="ARBA00022741"/>
    </source>
</evidence>
<protein>
    <recommendedName>
        <fullName evidence="8">ABC-type dipeptide transporter</fullName>
        <ecNumber evidence="8">7.4.2.9</ecNumber>
    </recommendedName>
</protein>